<dbReference type="GO" id="GO:0005524">
    <property type="term" value="F:ATP binding"/>
    <property type="evidence" value="ECO:0007669"/>
    <property type="project" value="UniProtKB-KW"/>
</dbReference>
<dbReference type="Gene3D" id="1.10.287.130">
    <property type="match status" value="1"/>
</dbReference>
<dbReference type="CDD" id="cd00075">
    <property type="entry name" value="HATPase"/>
    <property type="match status" value="1"/>
</dbReference>
<dbReference type="PROSITE" id="PS50109">
    <property type="entry name" value="HIS_KIN"/>
    <property type="match status" value="1"/>
</dbReference>
<evidence type="ECO:0000313" key="19">
    <source>
        <dbReference type="Proteomes" id="UP000014977"/>
    </source>
</evidence>
<dbReference type="Gene3D" id="3.40.50.2300">
    <property type="match status" value="1"/>
</dbReference>
<evidence type="ECO:0000256" key="5">
    <source>
        <dbReference type="ARBA" id="ARBA00022553"/>
    </source>
</evidence>
<keyword evidence="9" id="KW-0067">ATP-binding</keyword>
<dbReference type="FunFam" id="3.30.565.10:FF:000023">
    <property type="entry name" value="PAS domain-containing sensor histidine kinase"/>
    <property type="match status" value="1"/>
</dbReference>
<evidence type="ECO:0000256" key="12">
    <source>
        <dbReference type="ARBA" id="ARBA00023136"/>
    </source>
</evidence>
<comment type="catalytic activity">
    <reaction evidence="1">
        <text>ATP + protein L-histidine = ADP + protein N-phospho-L-histidine.</text>
        <dbReference type="EC" id="2.7.13.3"/>
    </reaction>
</comment>
<dbReference type="Gene3D" id="3.30.450.20">
    <property type="entry name" value="PAS domain"/>
    <property type="match status" value="1"/>
</dbReference>
<dbReference type="PROSITE" id="PS50110">
    <property type="entry name" value="RESPONSE_REGULATORY"/>
    <property type="match status" value="1"/>
</dbReference>
<dbReference type="Pfam" id="PF02518">
    <property type="entry name" value="HATPase_c"/>
    <property type="match status" value="1"/>
</dbReference>
<evidence type="ECO:0000259" key="15">
    <source>
        <dbReference type="PROSITE" id="PS50109"/>
    </source>
</evidence>
<dbReference type="CDD" id="cd00082">
    <property type="entry name" value="HisKA"/>
    <property type="match status" value="1"/>
</dbReference>
<keyword evidence="12" id="KW-0472">Membrane</keyword>
<dbReference type="Proteomes" id="UP000014977">
    <property type="component" value="Unassembled WGS sequence"/>
</dbReference>
<dbReference type="GO" id="GO:0000155">
    <property type="term" value="F:phosphorelay sensor kinase activity"/>
    <property type="evidence" value="ECO:0007669"/>
    <property type="project" value="InterPro"/>
</dbReference>
<evidence type="ECO:0000256" key="6">
    <source>
        <dbReference type="ARBA" id="ARBA00022679"/>
    </source>
</evidence>
<name>S7TGT2_DESML</name>
<dbReference type="EMBL" id="ATHJ01000105">
    <property type="protein sequence ID" value="EPR35800.1"/>
    <property type="molecule type" value="Genomic_DNA"/>
</dbReference>
<dbReference type="Gene3D" id="3.30.565.10">
    <property type="entry name" value="Histidine kinase-like ATPase, C-terminal domain"/>
    <property type="match status" value="1"/>
</dbReference>
<keyword evidence="5 14" id="KW-0597">Phosphoprotein</keyword>
<evidence type="ECO:0000256" key="2">
    <source>
        <dbReference type="ARBA" id="ARBA00004236"/>
    </source>
</evidence>
<evidence type="ECO:0000256" key="8">
    <source>
        <dbReference type="ARBA" id="ARBA00022777"/>
    </source>
</evidence>
<dbReference type="InterPro" id="IPR005467">
    <property type="entry name" value="His_kinase_dom"/>
</dbReference>
<dbReference type="SUPFAM" id="SSF47384">
    <property type="entry name" value="Homodimeric domain of signal transducing histidine kinase"/>
    <property type="match status" value="1"/>
</dbReference>
<dbReference type="InterPro" id="IPR003594">
    <property type="entry name" value="HATPase_dom"/>
</dbReference>
<dbReference type="SMART" id="SM00091">
    <property type="entry name" value="PAS"/>
    <property type="match status" value="1"/>
</dbReference>
<dbReference type="NCBIfam" id="TIGR00229">
    <property type="entry name" value="sensory_box"/>
    <property type="match status" value="1"/>
</dbReference>
<dbReference type="SUPFAM" id="SSF52172">
    <property type="entry name" value="CheY-like"/>
    <property type="match status" value="1"/>
</dbReference>
<keyword evidence="10" id="KW-0902">Two-component regulatory system</keyword>
<dbReference type="PANTHER" id="PTHR43047:SF72">
    <property type="entry name" value="OSMOSENSING HISTIDINE PROTEIN KINASE SLN1"/>
    <property type="match status" value="1"/>
</dbReference>
<evidence type="ECO:0000256" key="10">
    <source>
        <dbReference type="ARBA" id="ARBA00023012"/>
    </source>
</evidence>
<sequence length="514" mass="56901">MDEINVLVIDDEDGIRLACQRILNRMGFKTFSANRGLAGLEIIRKEMISIVLLDLKMPGMDGLEVLQHIRAEDPSILVIIITGFATIETAIEAMKQGAYDFIPKPFEPEHLRMVVERAREKLILTMETEMLEAQRRKTLMDLGMQKSRIRTILESLPNGLVVTNTRGQVVLMNPAFIHLMGLDPCRTTGERIEAYVADPGFCNLVMDISQGKYTVADDPPSYELALPDNIYLMAKGRPITGDDGECMGAVITLVNITTMKVLDQLKSEFVAKVTHELRSPLSTIHEQLALVLGDMMGDDSNADKEQEQYLLFRAKEKTQGLISLIGDLLDLSRIESGAVTREPVPVKLDDLLKSIVDFLNARAGAKRQTLTAVLPERPLPQITADPMALESIFGNLITNAINYTPEGGHIEVRASKPDGRIQVEVSDTGFGIDEKYLDKIFERFYRVKNEKTRFITGTGLGLPIVKSLVDAMNGTISVQSSVDRGTTFTVILPLEKTEEAVCPPPSETINSVTT</sequence>
<evidence type="ECO:0000256" key="9">
    <source>
        <dbReference type="ARBA" id="ARBA00022840"/>
    </source>
</evidence>
<dbReference type="GO" id="GO:0005886">
    <property type="term" value="C:plasma membrane"/>
    <property type="evidence" value="ECO:0007669"/>
    <property type="project" value="UniProtKB-SubCell"/>
</dbReference>
<evidence type="ECO:0000313" key="18">
    <source>
        <dbReference type="EMBL" id="EPR35800.1"/>
    </source>
</evidence>
<comment type="caution">
    <text evidence="18">The sequence shown here is derived from an EMBL/GenBank/DDBJ whole genome shotgun (WGS) entry which is preliminary data.</text>
</comment>
<dbReference type="InterPro" id="IPR035965">
    <property type="entry name" value="PAS-like_dom_sf"/>
</dbReference>
<evidence type="ECO:0000256" key="13">
    <source>
        <dbReference type="ARBA" id="ARBA00023163"/>
    </source>
</evidence>
<dbReference type="SMART" id="SM00387">
    <property type="entry name" value="HATPase_c"/>
    <property type="match status" value="1"/>
</dbReference>
<evidence type="ECO:0000256" key="7">
    <source>
        <dbReference type="ARBA" id="ARBA00022741"/>
    </source>
</evidence>
<feature type="domain" description="PAS" evidence="17">
    <location>
        <begin position="145"/>
        <end position="190"/>
    </location>
</feature>
<feature type="modified residue" description="4-aspartylphosphate" evidence="14">
    <location>
        <position position="54"/>
    </location>
</feature>
<dbReference type="STRING" id="897.B2D07_15180"/>
<dbReference type="RefSeq" id="WP_020877616.1">
    <property type="nucleotide sequence ID" value="NZ_ATHJ01000105.1"/>
</dbReference>
<keyword evidence="13" id="KW-0804">Transcription</keyword>
<dbReference type="InterPro" id="IPR004358">
    <property type="entry name" value="Sig_transdc_His_kin-like_C"/>
</dbReference>
<dbReference type="EC" id="2.7.13.3" evidence="3"/>
<dbReference type="SUPFAM" id="SSF55785">
    <property type="entry name" value="PYP-like sensor domain (PAS domain)"/>
    <property type="match status" value="1"/>
</dbReference>
<evidence type="ECO:0000256" key="1">
    <source>
        <dbReference type="ARBA" id="ARBA00000085"/>
    </source>
</evidence>
<dbReference type="GO" id="GO:0009927">
    <property type="term" value="F:histidine phosphotransfer kinase activity"/>
    <property type="evidence" value="ECO:0007669"/>
    <property type="project" value="TreeGrafter"/>
</dbReference>
<keyword evidence="19" id="KW-1185">Reference proteome</keyword>
<accession>S7TGT2</accession>
<dbReference type="InterPro" id="IPR000014">
    <property type="entry name" value="PAS"/>
</dbReference>
<evidence type="ECO:0000259" key="17">
    <source>
        <dbReference type="PROSITE" id="PS50112"/>
    </source>
</evidence>
<proteinExistence type="predicted"/>
<keyword evidence="7" id="KW-0547">Nucleotide-binding</keyword>
<keyword evidence="6" id="KW-0808">Transferase</keyword>
<comment type="subcellular location">
    <subcellularLocation>
        <location evidence="2">Cell membrane</location>
    </subcellularLocation>
</comment>
<protein>
    <recommendedName>
        <fullName evidence="3">histidine kinase</fullName>
        <ecNumber evidence="3">2.7.13.3</ecNumber>
    </recommendedName>
</protein>
<dbReference type="FunFam" id="3.40.50.2300:FF:000018">
    <property type="entry name" value="DNA-binding transcriptional regulator NtrC"/>
    <property type="match status" value="1"/>
</dbReference>
<dbReference type="InterPro" id="IPR003661">
    <property type="entry name" value="HisK_dim/P_dom"/>
</dbReference>
<dbReference type="PROSITE" id="PS50112">
    <property type="entry name" value="PAS"/>
    <property type="match status" value="1"/>
</dbReference>
<dbReference type="SUPFAM" id="SSF55874">
    <property type="entry name" value="ATPase domain of HSP90 chaperone/DNA topoisomerase II/histidine kinase"/>
    <property type="match status" value="1"/>
</dbReference>
<dbReference type="InterPro" id="IPR001789">
    <property type="entry name" value="Sig_transdc_resp-reg_receiver"/>
</dbReference>
<dbReference type="InterPro" id="IPR036097">
    <property type="entry name" value="HisK_dim/P_sf"/>
</dbReference>
<feature type="domain" description="Response regulatory" evidence="16">
    <location>
        <begin position="5"/>
        <end position="119"/>
    </location>
</feature>
<dbReference type="OrthoDB" id="5342753at2"/>
<dbReference type="Pfam" id="PF00072">
    <property type="entry name" value="Response_reg"/>
    <property type="match status" value="1"/>
</dbReference>
<dbReference type="PANTHER" id="PTHR43047">
    <property type="entry name" value="TWO-COMPONENT HISTIDINE PROTEIN KINASE"/>
    <property type="match status" value="1"/>
</dbReference>
<dbReference type="Pfam" id="PF13188">
    <property type="entry name" value="PAS_8"/>
    <property type="match status" value="1"/>
</dbReference>
<organism evidence="18 19">
    <name type="scientific">Desulfococcus multivorans DSM 2059</name>
    <dbReference type="NCBI Taxonomy" id="1121405"/>
    <lineage>
        <taxon>Bacteria</taxon>
        <taxon>Pseudomonadati</taxon>
        <taxon>Thermodesulfobacteriota</taxon>
        <taxon>Desulfobacteria</taxon>
        <taxon>Desulfobacterales</taxon>
        <taxon>Desulfococcaceae</taxon>
        <taxon>Desulfococcus</taxon>
    </lineage>
</organism>
<evidence type="ECO:0000256" key="3">
    <source>
        <dbReference type="ARBA" id="ARBA00012438"/>
    </source>
</evidence>
<keyword evidence="11" id="KW-0805">Transcription regulation</keyword>
<dbReference type="Pfam" id="PF00512">
    <property type="entry name" value="HisKA"/>
    <property type="match status" value="1"/>
</dbReference>
<dbReference type="InterPro" id="IPR036890">
    <property type="entry name" value="HATPase_C_sf"/>
</dbReference>
<dbReference type="SMART" id="SM00388">
    <property type="entry name" value="HisKA"/>
    <property type="match status" value="1"/>
</dbReference>
<evidence type="ECO:0000256" key="14">
    <source>
        <dbReference type="PROSITE-ProRule" id="PRU00169"/>
    </source>
</evidence>
<feature type="domain" description="Histidine kinase" evidence="15">
    <location>
        <begin position="272"/>
        <end position="496"/>
    </location>
</feature>
<dbReference type="eggNOG" id="COG5002">
    <property type="taxonomic scope" value="Bacteria"/>
</dbReference>
<evidence type="ECO:0000256" key="11">
    <source>
        <dbReference type="ARBA" id="ARBA00023015"/>
    </source>
</evidence>
<dbReference type="PRINTS" id="PR00344">
    <property type="entry name" value="BCTRLSENSOR"/>
</dbReference>
<evidence type="ECO:0000256" key="4">
    <source>
        <dbReference type="ARBA" id="ARBA00022475"/>
    </source>
</evidence>
<keyword evidence="4" id="KW-1003">Cell membrane</keyword>
<gene>
    <name evidence="18" type="ORF">dsmv_0505</name>
</gene>
<dbReference type="AlphaFoldDB" id="S7TGT2"/>
<keyword evidence="8 18" id="KW-0418">Kinase</keyword>
<dbReference type="InterPro" id="IPR011006">
    <property type="entry name" value="CheY-like_superfamily"/>
</dbReference>
<dbReference type="SMART" id="SM00448">
    <property type="entry name" value="REC"/>
    <property type="match status" value="1"/>
</dbReference>
<reference evidence="18 19" key="1">
    <citation type="journal article" date="2013" name="Genome Announc.">
        <title>Draft genome sequences for three mercury-methylating, sulfate-reducing bacteria.</title>
        <authorList>
            <person name="Brown S.D."/>
            <person name="Hurt R.A.Jr."/>
            <person name="Gilmour C.C."/>
            <person name="Elias D.A."/>
        </authorList>
    </citation>
    <scope>NUCLEOTIDE SEQUENCE [LARGE SCALE GENOMIC DNA]</scope>
    <source>
        <strain evidence="18 19">DSM 2059</strain>
    </source>
</reference>
<evidence type="ECO:0000259" key="16">
    <source>
        <dbReference type="PROSITE" id="PS50110"/>
    </source>
</evidence>